<dbReference type="SUPFAM" id="SSF56112">
    <property type="entry name" value="Protein kinase-like (PK-like)"/>
    <property type="match status" value="1"/>
</dbReference>
<dbReference type="InterPro" id="IPR051131">
    <property type="entry name" value="NEK_Ser/Thr_kinase_NIMA"/>
</dbReference>
<dbReference type="InterPro" id="IPR011009">
    <property type="entry name" value="Kinase-like_dom_sf"/>
</dbReference>
<keyword evidence="6" id="KW-0418">Kinase</keyword>
<feature type="region of interest" description="Disordered" evidence="11">
    <location>
        <begin position="366"/>
        <end position="408"/>
    </location>
</feature>
<comment type="caution">
    <text evidence="13">The sequence shown here is derived from an EMBL/GenBank/DDBJ whole genome shotgun (WGS) entry which is preliminary data.</text>
</comment>
<evidence type="ECO:0000256" key="7">
    <source>
        <dbReference type="ARBA" id="ARBA00022840"/>
    </source>
</evidence>
<dbReference type="PANTHER" id="PTHR44899">
    <property type="entry name" value="CAMK FAMILY PROTEIN KINASE"/>
    <property type="match status" value="1"/>
</dbReference>
<dbReference type="InterPro" id="IPR017441">
    <property type="entry name" value="Protein_kinase_ATP_BS"/>
</dbReference>
<dbReference type="GO" id="GO:0005524">
    <property type="term" value="F:ATP binding"/>
    <property type="evidence" value="ECO:0007669"/>
    <property type="project" value="UniProtKB-UniRule"/>
</dbReference>
<keyword evidence="5 10" id="KW-0547">Nucleotide-binding</keyword>
<evidence type="ECO:0000256" key="1">
    <source>
        <dbReference type="ARBA" id="ARBA00010886"/>
    </source>
</evidence>
<protein>
    <recommendedName>
        <fullName evidence="2">non-specific serine/threonine protein kinase</fullName>
        <ecNumber evidence="2">2.7.11.1</ecNumber>
    </recommendedName>
</protein>
<feature type="compositionally biased region" description="Low complexity" evidence="11">
    <location>
        <begin position="185"/>
        <end position="198"/>
    </location>
</feature>
<sequence length="971" mass="103983">MGCTASRPQTLEDGPESRGVSRDAALPARLSAKQALAKPVSGKSGSKRTNRTSKLSAFKPPLPATPELSAEDYGSLPELLNSTSSVGSVTTSILGARNSSDRDASNRTTSSSFGSRGDESGASTLQSPTTLHRLSQASTIEGNRSSLDTSKMGTLRTTLDSDSLPHSNSAQPESDEPLWRTEAVSGSSAPIAPSAPKSRFATSVGRDDGVPQRTASSNLDGLGRASDSLDGDSASSARAVMKNIAFNINANMYHRPTYERDAVDDEFAAANGLSLPRFMPKRTVAIALENAAEARAADSRSKGDVSFQAYSDDSLPPPPQPNVHGSVIFNGDMHDLAADDLDSPAEHNMGSLTGWQAIAAQVMEEGDDDSDFPDTPMTPATPSPRKGNRFGSIAMESPRTPRTPRGGKARYGSIVDIASRQQAQQPITSSPAVAFQPGGGFYVQYECQEALGAGAFGEAIKARRRKDGQMFVVKKMLSNTMTTKAKEEARNEVHVLATLDHPNIVKYYESFLDQHDGRLLIVMELCEEGDLDNMLKKRAGVFMSEDEIMMKFVQICLGLMHVHNKGIIHRDLKTNNIFCCKDGIVKLGDFGISKMLTGGEKIARTMVGTPYYMSPEIIKGRKYDAKTDVWAVGCVLYELCALRKAFDASNLAAITVRVMSGKIPPIPDHYSEDMKELIHKLIQRKPDARPALPDVLALAFVRKHILSYQQHVLQHVNIKQRAYYVQSLAQYLTPEHAQDLQSLDGSEVSLGKDLVRRNDSETSMVGRRNSNLSVTDRQSAVSSRASSTAGARKEEIDAMVREMRSREEATSREKLRAFKAQRPRAKSRTMELLGDRGMHASASAPDLMQALRDAGSAGSGGLPSPSGLDSSPGSSVHERSGSASLPPLPPAPGPDSRWAPPASPGAAADADAPSPATPAISTRSAGALLGDIQAILQQPAVSHLDDLAEESSIMEALPDDFEPASSNASGA</sequence>
<comment type="similarity">
    <text evidence="1">Belongs to the protein kinase superfamily. NEK Ser/Thr protein kinase family. NIMA subfamily.</text>
</comment>
<dbReference type="CDD" id="cd08215">
    <property type="entry name" value="STKc_Nek"/>
    <property type="match status" value="1"/>
</dbReference>
<feature type="region of interest" description="Disordered" evidence="11">
    <location>
        <begin position="1"/>
        <end position="70"/>
    </location>
</feature>
<evidence type="ECO:0000256" key="9">
    <source>
        <dbReference type="ARBA" id="ARBA00048679"/>
    </source>
</evidence>
<dbReference type="SMART" id="SM00220">
    <property type="entry name" value="S_TKc"/>
    <property type="match status" value="1"/>
</dbReference>
<dbReference type="EC" id="2.7.11.1" evidence="2"/>
<dbReference type="EMBL" id="JALJOQ010000016">
    <property type="protein sequence ID" value="KAK9809793.1"/>
    <property type="molecule type" value="Genomic_DNA"/>
</dbReference>
<evidence type="ECO:0000313" key="14">
    <source>
        <dbReference type="Proteomes" id="UP001465755"/>
    </source>
</evidence>
<evidence type="ECO:0000256" key="3">
    <source>
        <dbReference type="ARBA" id="ARBA00022527"/>
    </source>
</evidence>
<feature type="compositionally biased region" description="Polar residues" evidence="11">
    <location>
        <begin position="121"/>
        <end position="172"/>
    </location>
</feature>
<reference evidence="13 14" key="1">
    <citation type="journal article" date="2024" name="Nat. Commun.">
        <title>Phylogenomics reveals the evolutionary origins of lichenization in chlorophyte algae.</title>
        <authorList>
            <person name="Puginier C."/>
            <person name="Libourel C."/>
            <person name="Otte J."/>
            <person name="Skaloud P."/>
            <person name="Haon M."/>
            <person name="Grisel S."/>
            <person name="Petersen M."/>
            <person name="Berrin J.G."/>
            <person name="Delaux P.M."/>
            <person name="Dal Grande F."/>
            <person name="Keller J."/>
        </authorList>
    </citation>
    <scope>NUCLEOTIDE SEQUENCE [LARGE SCALE GENOMIC DNA]</scope>
    <source>
        <strain evidence="13 14">SAG 2036</strain>
    </source>
</reference>
<feature type="region of interest" description="Disordered" evidence="11">
    <location>
        <begin position="96"/>
        <end position="232"/>
    </location>
</feature>
<feature type="region of interest" description="Disordered" evidence="11">
    <location>
        <begin position="853"/>
        <end position="922"/>
    </location>
</feature>
<organism evidence="13 14">
    <name type="scientific">Symbiochloris irregularis</name>
    <dbReference type="NCBI Taxonomy" id="706552"/>
    <lineage>
        <taxon>Eukaryota</taxon>
        <taxon>Viridiplantae</taxon>
        <taxon>Chlorophyta</taxon>
        <taxon>core chlorophytes</taxon>
        <taxon>Trebouxiophyceae</taxon>
        <taxon>Trebouxiales</taxon>
        <taxon>Trebouxiaceae</taxon>
        <taxon>Symbiochloris</taxon>
    </lineage>
</organism>
<accession>A0AAW1PIV9</accession>
<name>A0AAW1PIV9_9CHLO</name>
<feature type="compositionally biased region" description="Basic residues" evidence="11">
    <location>
        <begin position="817"/>
        <end position="827"/>
    </location>
</feature>
<feature type="compositionally biased region" description="Low complexity" evidence="11">
    <location>
        <begin position="862"/>
        <end position="885"/>
    </location>
</feature>
<feature type="compositionally biased region" description="Low complexity" evidence="11">
    <location>
        <begin position="219"/>
        <end position="232"/>
    </location>
</feature>
<keyword evidence="14" id="KW-1185">Reference proteome</keyword>
<feature type="compositionally biased region" description="Low complexity" evidence="11">
    <location>
        <begin position="904"/>
        <end position="922"/>
    </location>
</feature>
<evidence type="ECO:0000256" key="11">
    <source>
        <dbReference type="SAM" id="MobiDB-lite"/>
    </source>
</evidence>
<keyword evidence="3" id="KW-0723">Serine/threonine-protein kinase</keyword>
<dbReference type="PROSITE" id="PS50011">
    <property type="entry name" value="PROTEIN_KINASE_DOM"/>
    <property type="match status" value="1"/>
</dbReference>
<dbReference type="Pfam" id="PF00069">
    <property type="entry name" value="Pkinase"/>
    <property type="match status" value="1"/>
</dbReference>
<evidence type="ECO:0000313" key="13">
    <source>
        <dbReference type="EMBL" id="KAK9809793.1"/>
    </source>
</evidence>
<proteinExistence type="inferred from homology"/>
<evidence type="ECO:0000256" key="8">
    <source>
        <dbReference type="ARBA" id="ARBA00047899"/>
    </source>
</evidence>
<evidence type="ECO:0000256" key="10">
    <source>
        <dbReference type="PROSITE-ProRule" id="PRU10141"/>
    </source>
</evidence>
<comment type="catalytic activity">
    <reaction evidence="9">
        <text>L-seryl-[protein] + ATP = O-phospho-L-seryl-[protein] + ADP + H(+)</text>
        <dbReference type="Rhea" id="RHEA:17989"/>
        <dbReference type="Rhea" id="RHEA-COMP:9863"/>
        <dbReference type="Rhea" id="RHEA-COMP:11604"/>
        <dbReference type="ChEBI" id="CHEBI:15378"/>
        <dbReference type="ChEBI" id="CHEBI:29999"/>
        <dbReference type="ChEBI" id="CHEBI:30616"/>
        <dbReference type="ChEBI" id="CHEBI:83421"/>
        <dbReference type="ChEBI" id="CHEBI:456216"/>
        <dbReference type="EC" id="2.7.11.1"/>
    </reaction>
</comment>
<evidence type="ECO:0000256" key="4">
    <source>
        <dbReference type="ARBA" id="ARBA00022679"/>
    </source>
</evidence>
<dbReference type="FunFam" id="3.30.200.20:FF:000097">
    <property type="entry name" value="Probable serine/threonine-protein kinase nek1"/>
    <property type="match status" value="1"/>
</dbReference>
<dbReference type="AlphaFoldDB" id="A0AAW1PIV9"/>
<dbReference type="PROSITE" id="PS00108">
    <property type="entry name" value="PROTEIN_KINASE_ST"/>
    <property type="match status" value="1"/>
</dbReference>
<dbReference type="PANTHER" id="PTHR44899:SF3">
    <property type="entry name" value="SERINE_THREONINE-PROTEIN KINASE NEK1"/>
    <property type="match status" value="1"/>
</dbReference>
<dbReference type="GO" id="GO:0004674">
    <property type="term" value="F:protein serine/threonine kinase activity"/>
    <property type="evidence" value="ECO:0007669"/>
    <property type="project" value="UniProtKB-KW"/>
</dbReference>
<dbReference type="PROSITE" id="PS00107">
    <property type="entry name" value="PROTEIN_KINASE_ATP"/>
    <property type="match status" value="1"/>
</dbReference>
<dbReference type="Proteomes" id="UP001465755">
    <property type="component" value="Unassembled WGS sequence"/>
</dbReference>
<evidence type="ECO:0000256" key="6">
    <source>
        <dbReference type="ARBA" id="ARBA00022777"/>
    </source>
</evidence>
<gene>
    <name evidence="13" type="ORF">WJX73_006988</name>
</gene>
<dbReference type="Gene3D" id="1.10.510.10">
    <property type="entry name" value="Transferase(Phosphotransferase) domain 1"/>
    <property type="match status" value="1"/>
</dbReference>
<keyword evidence="7 10" id="KW-0067">ATP-binding</keyword>
<feature type="compositionally biased region" description="Polar residues" evidence="11">
    <location>
        <begin position="768"/>
        <end position="789"/>
    </location>
</feature>
<feature type="binding site" evidence="10">
    <location>
        <position position="475"/>
    </location>
    <ligand>
        <name>ATP</name>
        <dbReference type="ChEBI" id="CHEBI:30616"/>
    </ligand>
</feature>
<feature type="domain" description="Protein kinase" evidence="12">
    <location>
        <begin position="445"/>
        <end position="701"/>
    </location>
</feature>
<evidence type="ECO:0000259" key="12">
    <source>
        <dbReference type="PROSITE" id="PS50011"/>
    </source>
</evidence>
<dbReference type="InterPro" id="IPR008271">
    <property type="entry name" value="Ser/Thr_kinase_AS"/>
</dbReference>
<feature type="region of interest" description="Disordered" evidence="11">
    <location>
        <begin position="293"/>
        <end position="319"/>
    </location>
</feature>
<evidence type="ECO:0000256" key="2">
    <source>
        <dbReference type="ARBA" id="ARBA00012513"/>
    </source>
</evidence>
<comment type="catalytic activity">
    <reaction evidence="8">
        <text>L-threonyl-[protein] + ATP = O-phospho-L-threonyl-[protein] + ADP + H(+)</text>
        <dbReference type="Rhea" id="RHEA:46608"/>
        <dbReference type="Rhea" id="RHEA-COMP:11060"/>
        <dbReference type="Rhea" id="RHEA-COMP:11605"/>
        <dbReference type="ChEBI" id="CHEBI:15378"/>
        <dbReference type="ChEBI" id="CHEBI:30013"/>
        <dbReference type="ChEBI" id="CHEBI:30616"/>
        <dbReference type="ChEBI" id="CHEBI:61977"/>
        <dbReference type="ChEBI" id="CHEBI:456216"/>
        <dbReference type="EC" id="2.7.11.1"/>
    </reaction>
</comment>
<feature type="compositionally biased region" description="Basic and acidic residues" evidence="11">
    <location>
        <begin position="791"/>
        <end position="816"/>
    </location>
</feature>
<keyword evidence="4" id="KW-0808">Transferase</keyword>
<dbReference type="InterPro" id="IPR000719">
    <property type="entry name" value="Prot_kinase_dom"/>
</dbReference>
<feature type="region of interest" description="Disordered" evidence="11">
    <location>
        <begin position="756"/>
        <end position="836"/>
    </location>
</feature>
<evidence type="ECO:0000256" key="5">
    <source>
        <dbReference type="ARBA" id="ARBA00022741"/>
    </source>
</evidence>